<evidence type="ECO:0008006" key="3">
    <source>
        <dbReference type="Google" id="ProtNLM"/>
    </source>
</evidence>
<dbReference type="GO" id="GO:0008237">
    <property type="term" value="F:metallopeptidase activity"/>
    <property type="evidence" value="ECO:0007669"/>
    <property type="project" value="InterPro"/>
</dbReference>
<gene>
    <name evidence="1" type="ORF">F5544_24560</name>
</gene>
<dbReference type="KEGG" id="nah:F5544_24560"/>
<evidence type="ECO:0000313" key="1">
    <source>
        <dbReference type="EMBL" id="QIS12767.1"/>
    </source>
</evidence>
<proteinExistence type="predicted"/>
<accession>A0A6G9YI80</accession>
<reference evidence="1 2" key="1">
    <citation type="journal article" date="2019" name="ACS Chem. Biol.">
        <title>Identification and Mobilization of a Cryptic Antibiotic Biosynthesis Gene Locus from a Human-Pathogenic Nocardia Isolate.</title>
        <authorList>
            <person name="Herisse M."/>
            <person name="Ishida K."/>
            <person name="Porter J.L."/>
            <person name="Howden B."/>
            <person name="Hertweck C."/>
            <person name="Stinear T.P."/>
            <person name="Pidot S.J."/>
        </authorList>
    </citation>
    <scope>NUCLEOTIDE SEQUENCE [LARGE SCALE GENOMIC DNA]</scope>
    <source>
        <strain evidence="1 2">AUSMDU00012717</strain>
    </source>
</reference>
<name>A0A6G9YI80_9NOCA</name>
<sequence>MKLARGFSVISSKQHERSVRRRTRVVRAAAVLATITTLALSPATVSARPADPPYPIGGAIKVEYDETGGFDFFGNATNPESDAARGGRWQAFEKNSSIYWHPSVTNGHAHQIGGRIRDKWGELGWENGTLKYPTTREQPTRKPGRFNEFEGGSIYYSSATDAHNIWGLIRDKWASLDWENGRLGFPTSDEFGTRDNGAGQHMEGGELYYSPSGGVHPVWGAIRDQWVNAGYENGKYGYPISDEVDGGDYNNKKYEGKCQYFEHDVITWNFTRGLYDKLNSSVYVGPAGTQLGLFNRSKYVAEVQNAVDQWNSKGKVKVVMPGVENPVLQVVDVNITDADFVGQYVPGSQIRLNSHFMDDPYYVGARDRNVVLHEMGHALSLNHSCTYNIMDAVVSEQQEFGLLDNSSYQAMWG</sequence>
<dbReference type="Gene3D" id="3.40.390.10">
    <property type="entry name" value="Collagenase (Catalytic Domain)"/>
    <property type="match status" value="1"/>
</dbReference>
<organism evidence="1 2">
    <name type="scientific">Nocardia arthritidis</name>
    <dbReference type="NCBI Taxonomy" id="228602"/>
    <lineage>
        <taxon>Bacteria</taxon>
        <taxon>Bacillati</taxon>
        <taxon>Actinomycetota</taxon>
        <taxon>Actinomycetes</taxon>
        <taxon>Mycobacteriales</taxon>
        <taxon>Nocardiaceae</taxon>
        <taxon>Nocardia</taxon>
    </lineage>
</organism>
<dbReference type="InterPro" id="IPR024079">
    <property type="entry name" value="MetalloPept_cat_dom_sf"/>
</dbReference>
<dbReference type="InterPro" id="IPR013207">
    <property type="entry name" value="LGFP"/>
</dbReference>
<protein>
    <recommendedName>
        <fullName evidence="3">Matrixin family metalloprotease</fullName>
    </recommendedName>
</protein>
<dbReference type="Pfam" id="PF08310">
    <property type="entry name" value="LGFP"/>
    <property type="match status" value="3"/>
</dbReference>
<evidence type="ECO:0000313" key="2">
    <source>
        <dbReference type="Proteomes" id="UP000503540"/>
    </source>
</evidence>
<dbReference type="SUPFAM" id="SSF55486">
    <property type="entry name" value="Metalloproteases ('zincins'), catalytic domain"/>
    <property type="match status" value="1"/>
</dbReference>
<dbReference type="EMBL" id="CP046172">
    <property type="protein sequence ID" value="QIS12767.1"/>
    <property type="molecule type" value="Genomic_DNA"/>
</dbReference>
<keyword evidence="2" id="KW-1185">Reference proteome</keyword>
<dbReference type="Proteomes" id="UP000503540">
    <property type="component" value="Chromosome"/>
</dbReference>
<dbReference type="AlphaFoldDB" id="A0A6G9YI80"/>